<dbReference type="PIRSF" id="PIRSF000535">
    <property type="entry name" value="1PFK/6PFK/LacC"/>
    <property type="match status" value="1"/>
</dbReference>
<dbReference type="Pfam" id="PF00294">
    <property type="entry name" value="PfkB"/>
    <property type="match status" value="1"/>
</dbReference>
<evidence type="ECO:0000313" key="8">
    <source>
        <dbReference type="EMBL" id="MFC4221290.1"/>
    </source>
</evidence>
<comment type="caution">
    <text evidence="8">The sequence shown here is derived from an EMBL/GenBank/DDBJ whole genome shotgun (WGS) entry which is preliminary data.</text>
</comment>
<proteinExistence type="inferred from homology"/>
<keyword evidence="9" id="KW-1185">Reference proteome</keyword>
<dbReference type="InterPro" id="IPR011611">
    <property type="entry name" value="PfkB_dom"/>
</dbReference>
<dbReference type="Proteomes" id="UP001595841">
    <property type="component" value="Unassembled WGS sequence"/>
</dbReference>
<dbReference type="Gene3D" id="3.40.1190.20">
    <property type="match status" value="1"/>
</dbReference>
<keyword evidence="3" id="KW-0547">Nucleotide-binding</keyword>
<sequence>MILCVCPNPSIDKLVFIRTFKRGATNRVFKEKSYPGGKGVHVAMGIKEMGEEVALLAFWGGASGKWIREQCEEKGIACYGPTLDEWTRTCLTIKTYDEFDETEILGAGPRIDKTSYKSFVDDYEKLLKSTSLVCMSGSWPMNDDNFNFSNLISIAEDHGKKSIIDCSGISLTNALVKNPFGIHINHNEGYEIYNTHDPFALFSKLGEHSELIAVTLGAKGLYLSDGEKIVHALSKVDTVISTVGCGDSLMAGLAVAHVKGYNLEDTAKLAASCGAANCVREDLGMFYKKDVELLENKCAVRLLDKNEQVEKKV</sequence>
<reference evidence="9" key="1">
    <citation type="journal article" date="2019" name="Int. J. Syst. Evol. Microbiol.">
        <title>The Global Catalogue of Microorganisms (GCM) 10K type strain sequencing project: providing services to taxonomists for standard genome sequencing and annotation.</title>
        <authorList>
            <consortium name="The Broad Institute Genomics Platform"/>
            <consortium name="The Broad Institute Genome Sequencing Center for Infectious Disease"/>
            <person name="Wu L."/>
            <person name="Ma J."/>
        </authorList>
    </citation>
    <scope>NUCLEOTIDE SEQUENCE [LARGE SCALE GENOMIC DNA]</scope>
    <source>
        <strain evidence="9">CGMCC 1.15774</strain>
    </source>
</reference>
<evidence type="ECO:0000259" key="7">
    <source>
        <dbReference type="Pfam" id="PF00294"/>
    </source>
</evidence>
<name>A0ABV8PQ12_9FLAO</name>
<dbReference type="PANTHER" id="PTHR46566">
    <property type="entry name" value="1-PHOSPHOFRUCTOKINASE-RELATED"/>
    <property type="match status" value="1"/>
</dbReference>
<comment type="similarity">
    <text evidence="1">Belongs to the carbohydrate kinase PfkB family.</text>
</comment>
<evidence type="ECO:0000256" key="6">
    <source>
        <dbReference type="PIRNR" id="PIRNR000535"/>
    </source>
</evidence>
<dbReference type="SUPFAM" id="SSF53613">
    <property type="entry name" value="Ribokinase-like"/>
    <property type="match status" value="1"/>
</dbReference>
<dbReference type="InterPro" id="IPR017583">
    <property type="entry name" value="Tagatose/fructose_Pkinase"/>
</dbReference>
<dbReference type="EMBL" id="JBHSCL010000009">
    <property type="protein sequence ID" value="MFC4221290.1"/>
    <property type="molecule type" value="Genomic_DNA"/>
</dbReference>
<feature type="domain" description="Carbohydrate kinase PfkB" evidence="7">
    <location>
        <begin position="22"/>
        <end position="279"/>
    </location>
</feature>
<keyword evidence="2 6" id="KW-0808">Transferase</keyword>
<dbReference type="RefSeq" id="WP_379765783.1">
    <property type="nucleotide sequence ID" value="NZ_JBHSCL010000009.1"/>
</dbReference>
<evidence type="ECO:0000256" key="2">
    <source>
        <dbReference type="ARBA" id="ARBA00022679"/>
    </source>
</evidence>
<evidence type="ECO:0000256" key="3">
    <source>
        <dbReference type="ARBA" id="ARBA00022741"/>
    </source>
</evidence>
<organism evidence="8 9">
    <name type="scientific">Flagellimonas marina</name>
    <dbReference type="NCBI Taxonomy" id="1775168"/>
    <lineage>
        <taxon>Bacteria</taxon>
        <taxon>Pseudomonadati</taxon>
        <taxon>Bacteroidota</taxon>
        <taxon>Flavobacteriia</taxon>
        <taxon>Flavobacteriales</taxon>
        <taxon>Flavobacteriaceae</taxon>
        <taxon>Flagellimonas</taxon>
    </lineage>
</organism>
<dbReference type="PANTHER" id="PTHR46566:SF2">
    <property type="entry name" value="ATP-DEPENDENT 6-PHOSPHOFRUCTOKINASE ISOZYME 2"/>
    <property type="match status" value="1"/>
</dbReference>
<accession>A0ABV8PQ12</accession>
<protein>
    <submittedName>
        <fullName evidence="8">1-phosphofructokinase family hexose kinase</fullName>
    </submittedName>
</protein>
<evidence type="ECO:0000256" key="4">
    <source>
        <dbReference type="ARBA" id="ARBA00022777"/>
    </source>
</evidence>
<evidence type="ECO:0000256" key="5">
    <source>
        <dbReference type="ARBA" id="ARBA00022840"/>
    </source>
</evidence>
<keyword evidence="5" id="KW-0067">ATP-binding</keyword>
<gene>
    <name evidence="8" type="ORF">ACFOWS_14150</name>
</gene>
<keyword evidence="4" id="KW-0418">Kinase</keyword>
<evidence type="ECO:0000313" key="9">
    <source>
        <dbReference type="Proteomes" id="UP001595841"/>
    </source>
</evidence>
<dbReference type="InterPro" id="IPR029056">
    <property type="entry name" value="Ribokinase-like"/>
</dbReference>
<evidence type="ECO:0000256" key="1">
    <source>
        <dbReference type="ARBA" id="ARBA00010688"/>
    </source>
</evidence>